<dbReference type="Pfam" id="PF21761">
    <property type="entry name" value="RedAm-like_C"/>
    <property type="match status" value="1"/>
</dbReference>
<dbReference type="Pfam" id="PF03446">
    <property type="entry name" value="NAD_binding_2"/>
    <property type="match status" value="1"/>
</dbReference>
<evidence type="ECO:0000313" key="4">
    <source>
        <dbReference type="EMBL" id="RNF86490.1"/>
    </source>
</evidence>
<feature type="domain" description="6-phosphogluconate dehydrogenase NADP-binding" evidence="2">
    <location>
        <begin position="4"/>
        <end position="160"/>
    </location>
</feature>
<protein>
    <submittedName>
        <fullName evidence="4">NAD(P)-dependent oxidoreductase</fullName>
    </submittedName>
</protein>
<dbReference type="EMBL" id="RIBS01000001">
    <property type="protein sequence ID" value="RNF86490.1"/>
    <property type="molecule type" value="Genomic_DNA"/>
</dbReference>
<keyword evidence="1" id="KW-0560">Oxidoreductase</keyword>
<dbReference type="Gene3D" id="3.40.50.720">
    <property type="entry name" value="NAD(P)-binding Rossmann-like Domain"/>
    <property type="match status" value="1"/>
</dbReference>
<evidence type="ECO:0000259" key="3">
    <source>
        <dbReference type="Pfam" id="PF21761"/>
    </source>
</evidence>
<dbReference type="InterPro" id="IPR015815">
    <property type="entry name" value="HIBADH-related"/>
</dbReference>
<dbReference type="AlphaFoldDB" id="A0A3M8T5L5"/>
<dbReference type="SUPFAM" id="SSF51735">
    <property type="entry name" value="NAD(P)-binding Rossmann-fold domains"/>
    <property type="match status" value="1"/>
</dbReference>
<dbReference type="GO" id="GO:0140673">
    <property type="term" value="P:transcription elongation-coupled chromatin remodeling"/>
    <property type="evidence" value="ECO:0007669"/>
    <property type="project" value="TreeGrafter"/>
</dbReference>
<dbReference type="InterPro" id="IPR006115">
    <property type="entry name" value="6PGDH_NADP-bd"/>
</dbReference>
<name>A0A3M8T5L5_9GAMM</name>
<reference evidence="4 5" key="1">
    <citation type="submission" date="2018-11" db="EMBL/GenBank/DDBJ databases">
        <title>Lysobacter cryohumiis sp. nov., isolated from soil in the Tianshan Mountains, Xinjiang, China.</title>
        <authorList>
            <person name="Luo Y."/>
            <person name="Sheng H."/>
        </authorList>
    </citation>
    <scope>NUCLEOTIDE SEQUENCE [LARGE SCALE GENOMIC DNA]</scope>
    <source>
        <strain evidence="4 5">ZS60</strain>
    </source>
</reference>
<dbReference type="GO" id="GO:0003677">
    <property type="term" value="F:DNA binding"/>
    <property type="evidence" value="ECO:0007669"/>
    <property type="project" value="TreeGrafter"/>
</dbReference>
<gene>
    <name evidence="4" type="ORF">EER27_03535</name>
</gene>
<dbReference type="InterPro" id="IPR008927">
    <property type="entry name" value="6-PGluconate_DH-like_C_sf"/>
</dbReference>
<dbReference type="PANTHER" id="PTHR43580:SF2">
    <property type="entry name" value="CYTOKINE-LIKE NUCLEAR FACTOR N-PAC"/>
    <property type="match status" value="1"/>
</dbReference>
<dbReference type="PANTHER" id="PTHR43580">
    <property type="entry name" value="OXIDOREDUCTASE GLYR1-RELATED"/>
    <property type="match status" value="1"/>
</dbReference>
<dbReference type="InterPro" id="IPR051265">
    <property type="entry name" value="HIBADH-related_NP60_sf"/>
</dbReference>
<dbReference type="GO" id="GO:0000785">
    <property type="term" value="C:chromatin"/>
    <property type="evidence" value="ECO:0007669"/>
    <property type="project" value="TreeGrafter"/>
</dbReference>
<comment type="caution">
    <text evidence="4">The sequence shown here is derived from an EMBL/GenBank/DDBJ whole genome shotgun (WGS) entry which is preliminary data.</text>
</comment>
<feature type="domain" description="NADPH-dependent reductive aminase-like C-terminal" evidence="3">
    <location>
        <begin position="165"/>
        <end position="288"/>
    </location>
</feature>
<dbReference type="InterPro" id="IPR048666">
    <property type="entry name" value="RedAm-like_C"/>
</dbReference>
<evidence type="ECO:0000256" key="1">
    <source>
        <dbReference type="ARBA" id="ARBA00023002"/>
    </source>
</evidence>
<evidence type="ECO:0000313" key="5">
    <source>
        <dbReference type="Proteomes" id="UP000267049"/>
    </source>
</evidence>
<dbReference type="InterPro" id="IPR013328">
    <property type="entry name" value="6PGD_dom2"/>
</dbReference>
<evidence type="ECO:0000259" key="2">
    <source>
        <dbReference type="Pfam" id="PF03446"/>
    </source>
</evidence>
<dbReference type="OrthoDB" id="9786703at2"/>
<dbReference type="SUPFAM" id="SSF48179">
    <property type="entry name" value="6-phosphogluconate dehydrogenase C-terminal domain-like"/>
    <property type="match status" value="1"/>
</dbReference>
<dbReference type="InterPro" id="IPR036291">
    <property type="entry name" value="NAD(P)-bd_dom_sf"/>
</dbReference>
<dbReference type="PIRSF" id="PIRSF000103">
    <property type="entry name" value="HIBADH"/>
    <property type="match status" value="1"/>
</dbReference>
<sequence>MTNVTVIGLGPMGHALADLLLKAGQTVTVWNRSADKASALVERGATMASSPAAAIAASPITIVCVLDYAGAEAILASEGASSAMKDRLIVNLGTGSPSDARHLESLVHQHGGRYLDGAIQAAPSQMGQDDTPLFVSGRRPHFDEAQSVLRVFAGNVEFLGEEIDAAAYMDLATLSYVYGAYAGFIHGANIAGATGIDVATYGRLVNSISPSFGAFFQHEGNVIASGDFRVTESPLRISIPAVRRILQASQQLGIDTQVPALVDGWLQRADDAGLANEELAALIKVVRQRQSISAAA</sequence>
<dbReference type="GO" id="GO:0050661">
    <property type="term" value="F:NADP binding"/>
    <property type="evidence" value="ECO:0007669"/>
    <property type="project" value="InterPro"/>
</dbReference>
<dbReference type="GO" id="GO:0016491">
    <property type="term" value="F:oxidoreductase activity"/>
    <property type="evidence" value="ECO:0007669"/>
    <property type="project" value="UniProtKB-KW"/>
</dbReference>
<dbReference type="Proteomes" id="UP000267049">
    <property type="component" value="Unassembled WGS sequence"/>
</dbReference>
<proteinExistence type="predicted"/>
<dbReference type="GO" id="GO:0031491">
    <property type="term" value="F:nucleosome binding"/>
    <property type="evidence" value="ECO:0007669"/>
    <property type="project" value="TreeGrafter"/>
</dbReference>
<dbReference type="Gene3D" id="1.10.1040.10">
    <property type="entry name" value="N-(1-d-carboxylethyl)-l-norvaline Dehydrogenase, domain 2"/>
    <property type="match status" value="1"/>
</dbReference>
<organism evidence="4 5">
    <name type="scientific">Montanilutibacter psychrotolerans</name>
    <dbReference type="NCBI Taxonomy" id="1327343"/>
    <lineage>
        <taxon>Bacteria</taxon>
        <taxon>Pseudomonadati</taxon>
        <taxon>Pseudomonadota</taxon>
        <taxon>Gammaproteobacteria</taxon>
        <taxon>Lysobacterales</taxon>
        <taxon>Lysobacteraceae</taxon>
        <taxon>Montanilutibacter</taxon>
    </lineage>
</organism>
<accession>A0A3M8T5L5</accession>
<keyword evidence="5" id="KW-1185">Reference proteome</keyword>
<dbReference type="RefSeq" id="WP_123086605.1">
    <property type="nucleotide sequence ID" value="NZ_RIBS01000001.1"/>
</dbReference>